<evidence type="ECO:0000313" key="3">
    <source>
        <dbReference type="Proteomes" id="UP000011919"/>
    </source>
</evidence>
<comment type="caution">
    <text evidence="2">The sequence shown here is derived from an EMBL/GenBank/DDBJ whole genome shotgun (WGS) entry which is preliminary data.</text>
</comment>
<organism evidence="2 3">
    <name type="scientific">Bhargavaea cecembensis DSE10</name>
    <dbReference type="NCBI Taxonomy" id="1235279"/>
    <lineage>
        <taxon>Bacteria</taxon>
        <taxon>Bacillati</taxon>
        <taxon>Bacillota</taxon>
        <taxon>Bacilli</taxon>
        <taxon>Bacillales</taxon>
        <taxon>Caryophanaceae</taxon>
        <taxon>Bhargavaea</taxon>
    </lineage>
</organism>
<dbReference type="InterPro" id="IPR002878">
    <property type="entry name" value="ChsH2_C"/>
</dbReference>
<dbReference type="Pfam" id="PF01796">
    <property type="entry name" value="OB_ChsH2_C"/>
    <property type="match status" value="1"/>
</dbReference>
<evidence type="ECO:0000259" key="1">
    <source>
        <dbReference type="Pfam" id="PF01796"/>
    </source>
</evidence>
<name>M7NI68_9BACL</name>
<dbReference type="InterPro" id="IPR012340">
    <property type="entry name" value="NA-bd_OB-fold"/>
</dbReference>
<dbReference type="EMBL" id="AOFT01000004">
    <property type="protein sequence ID" value="EMR06856.1"/>
    <property type="molecule type" value="Genomic_DNA"/>
</dbReference>
<dbReference type="Proteomes" id="UP000011919">
    <property type="component" value="Unassembled WGS sequence"/>
</dbReference>
<accession>M7NI68</accession>
<gene>
    <name evidence="2" type="ORF">C772_00992</name>
</gene>
<feature type="domain" description="ChsH2 C-terminal OB-fold" evidence="1">
    <location>
        <begin position="32"/>
        <end position="89"/>
    </location>
</feature>
<sequence length="102" mass="11468">MKKLKVYFCCGHETVVKRVYCPTCGTDGISEREVEDKGRIYSFTKIHVPPSEFAHLAPYYVALVQLDGTNAKVTARMTEDIAIGDKVELFNVEDGAYVYKKA</sequence>
<dbReference type="eggNOG" id="COG1545">
    <property type="taxonomic scope" value="Bacteria"/>
</dbReference>
<dbReference type="STRING" id="1235279.C772_00992"/>
<proteinExistence type="predicted"/>
<reference evidence="2 3" key="1">
    <citation type="journal article" date="2013" name="Genome Announc.">
        <title>Draft Genome Sequence of Bhargavaea cecembensis Strain DSE10T, Isolated from a Deep-Sea Sediment Sample Collected at a Depth of 5,904 m from the Chagos-Laccadive Ridge System in the Indian Ocean.</title>
        <authorList>
            <person name="Shivaji S."/>
            <person name="Ara S."/>
            <person name="Begum Z."/>
            <person name="Ruth M."/>
            <person name="Singh A."/>
            <person name="Kumar Pinnaka A."/>
        </authorList>
    </citation>
    <scope>NUCLEOTIDE SEQUENCE [LARGE SCALE GENOMIC DNA]</scope>
    <source>
        <strain evidence="2 3">DSE10</strain>
    </source>
</reference>
<keyword evidence="3" id="KW-1185">Reference proteome</keyword>
<dbReference type="SUPFAM" id="SSF50249">
    <property type="entry name" value="Nucleic acid-binding proteins"/>
    <property type="match status" value="1"/>
</dbReference>
<dbReference type="AlphaFoldDB" id="M7NI68"/>
<evidence type="ECO:0000313" key="2">
    <source>
        <dbReference type="EMBL" id="EMR06856.1"/>
    </source>
</evidence>
<dbReference type="PANTHER" id="PTHR34075:SF5">
    <property type="entry name" value="BLR3430 PROTEIN"/>
    <property type="match status" value="1"/>
</dbReference>
<protein>
    <submittedName>
        <fullName evidence="2">Putative nucleic-acid-binding protein containing a Zn-ribbon</fullName>
    </submittedName>
</protein>
<dbReference type="PANTHER" id="PTHR34075">
    <property type="entry name" value="BLR3430 PROTEIN"/>
    <property type="match status" value="1"/>
</dbReference>
<dbReference type="InterPro" id="IPR052513">
    <property type="entry name" value="Thioester_dehydratase-like"/>
</dbReference>